<sequence length="320" mass="34134">MATISLTLQNVNGDPFADGGNINITTGITLGAVFNETSGSVSLDTVLLNDSVTIGGFTYSYDYLGSGDVRGDPGQPAAFIRVTTTEAGAPIAVGETFAIDLTGQPGDPDYPNLQNGNTKLQVADLDGTSPTQFPGVPCFVAGTRIRMRQGTKAVEEIEVGDEVWTLDHGFQPVRWVGGAEVAALGTLAPIEFSPGSLGNTERLCVSPQHRILIQGWRAELLLGTDQVLVAACHLADAGMARRVPGGRVRYFHLRFDRHEIIDGNGVLSESLYFGREGLSTLPRESMQELLALFPELADGTDLELVARRVARSYEASLLTA</sequence>
<dbReference type="EMBL" id="JBHMEC010000008">
    <property type="protein sequence ID" value="MFB9148993.1"/>
    <property type="molecule type" value="Genomic_DNA"/>
</dbReference>
<dbReference type="RefSeq" id="WP_377067447.1">
    <property type="nucleotide sequence ID" value="NZ_JBHMEC010000008.1"/>
</dbReference>
<protein>
    <submittedName>
        <fullName evidence="2">Hint domain-containing protein</fullName>
    </submittedName>
</protein>
<dbReference type="Gene3D" id="2.170.16.10">
    <property type="entry name" value="Hedgehog/Intein (Hint) domain"/>
    <property type="match status" value="1"/>
</dbReference>
<organism evidence="2 3">
    <name type="scientific">Roseovarius ramblicola</name>
    <dbReference type="NCBI Taxonomy" id="2022336"/>
    <lineage>
        <taxon>Bacteria</taxon>
        <taxon>Pseudomonadati</taxon>
        <taxon>Pseudomonadota</taxon>
        <taxon>Alphaproteobacteria</taxon>
        <taxon>Rhodobacterales</taxon>
        <taxon>Roseobacteraceae</taxon>
        <taxon>Roseovarius</taxon>
    </lineage>
</organism>
<name>A0ABV5HXJ0_9RHOB</name>
<dbReference type="InterPro" id="IPR028992">
    <property type="entry name" value="Hedgehog/Intein_dom"/>
</dbReference>
<evidence type="ECO:0000313" key="3">
    <source>
        <dbReference type="Proteomes" id="UP001589670"/>
    </source>
</evidence>
<keyword evidence="3" id="KW-1185">Reference proteome</keyword>
<proteinExistence type="predicted"/>
<reference evidence="2 3" key="1">
    <citation type="submission" date="2024-09" db="EMBL/GenBank/DDBJ databases">
        <authorList>
            <person name="Sun Q."/>
            <person name="Mori K."/>
        </authorList>
    </citation>
    <scope>NUCLEOTIDE SEQUENCE [LARGE SCALE GENOMIC DNA]</scope>
    <source>
        <strain evidence="2 3">CECT 9424</strain>
    </source>
</reference>
<accession>A0ABV5HXJ0</accession>
<dbReference type="SUPFAM" id="SSF51294">
    <property type="entry name" value="Hedgehog/intein (Hint) domain"/>
    <property type="match status" value="1"/>
</dbReference>
<comment type="caution">
    <text evidence="2">The sequence shown here is derived from an EMBL/GenBank/DDBJ whole genome shotgun (WGS) entry which is preliminary data.</text>
</comment>
<evidence type="ECO:0000259" key="1">
    <source>
        <dbReference type="Pfam" id="PF13403"/>
    </source>
</evidence>
<dbReference type="InterPro" id="IPR036844">
    <property type="entry name" value="Hint_dom_sf"/>
</dbReference>
<feature type="domain" description="Hedgehog/Intein (Hint)" evidence="1">
    <location>
        <begin position="137"/>
        <end position="274"/>
    </location>
</feature>
<evidence type="ECO:0000313" key="2">
    <source>
        <dbReference type="EMBL" id="MFB9148993.1"/>
    </source>
</evidence>
<gene>
    <name evidence="2" type="ORF">ACFFU4_04430</name>
</gene>
<dbReference type="Pfam" id="PF13403">
    <property type="entry name" value="Hint_2"/>
    <property type="match status" value="1"/>
</dbReference>
<dbReference type="Proteomes" id="UP001589670">
    <property type="component" value="Unassembled WGS sequence"/>
</dbReference>